<dbReference type="PROSITE" id="PS51257">
    <property type="entry name" value="PROKAR_LIPOPROTEIN"/>
    <property type="match status" value="1"/>
</dbReference>
<proteinExistence type="predicted"/>
<evidence type="ECO:0000313" key="3">
    <source>
        <dbReference type="Proteomes" id="UP000228987"/>
    </source>
</evidence>
<organism evidence="2 3">
    <name type="scientific">SAR86 cluster bacterium</name>
    <dbReference type="NCBI Taxonomy" id="2030880"/>
    <lineage>
        <taxon>Bacteria</taxon>
        <taxon>Pseudomonadati</taxon>
        <taxon>Pseudomonadota</taxon>
        <taxon>Gammaproteobacteria</taxon>
        <taxon>SAR86 cluster</taxon>
    </lineage>
</organism>
<dbReference type="InterPro" id="IPR037401">
    <property type="entry name" value="SnoaL-like"/>
</dbReference>
<accession>A0A2A5C8M0</accession>
<comment type="caution">
    <text evidence="2">The sequence shown here is derived from an EMBL/GenBank/DDBJ whole genome shotgun (WGS) entry which is preliminary data.</text>
</comment>
<dbReference type="SUPFAM" id="SSF54427">
    <property type="entry name" value="NTF2-like"/>
    <property type="match status" value="1"/>
</dbReference>
<evidence type="ECO:0000259" key="1">
    <source>
        <dbReference type="Pfam" id="PF13577"/>
    </source>
</evidence>
<dbReference type="AlphaFoldDB" id="A0A2A5C8M0"/>
<dbReference type="Pfam" id="PF13577">
    <property type="entry name" value="SnoaL_4"/>
    <property type="match status" value="1"/>
</dbReference>
<dbReference type="InterPro" id="IPR032710">
    <property type="entry name" value="NTF2-like_dom_sf"/>
</dbReference>
<evidence type="ECO:0000313" key="2">
    <source>
        <dbReference type="EMBL" id="PCJ39821.1"/>
    </source>
</evidence>
<dbReference type="EMBL" id="NVWI01000012">
    <property type="protein sequence ID" value="PCJ39821.1"/>
    <property type="molecule type" value="Genomic_DNA"/>
</dbReference>
<sequence length="263" mass="29302">MKLLTSIGIKMNARHFTIPLLAASLLSFLTACSPGNSDLTALIKAQAKRLQRVEDVQAIEKLERAYGYYVDKHLWDQVVDLFAEESSVELDQRGIFLNKEGVERLFLGRLGRGQIGIARGTLFNHIQVQGVVDIDPGGLTAKGRYRTIVQVAGFGANREFWSDGIYENEFIKENNVWKFSKMKFWPTYYTPFDEGWTGEQAACINGDGTGLSEGADLPSPDGAGVFPNVYFPPFHYKNPVTGEEVDVSALNERAIAETIWPEC</sequence>
<protein>
    <recommendedName>
        <fullName evidence="1">SnoaL-like domain-containing protein</fullName>
    </recommendedName>
</protein>
<name>A0A2A5C8M0_9GAMM</name>
<reference evidence="3" key="1">
    <citation type="submission" date="2017-08" db="EMBL/GenBank/DDBJ databases">
        <title>A dynamic microbial community with high functional redundancy inhabits the cold, oxic subseafloor aquifer.</title>
        <authorList>
            <person name="Tully B.J."/>
            <person name="Wheat C.G."/>
            <person name="Glazer B.T."/>
            <person name="Huber J.A."/>
        </authorList>
    </citation>
    <scope>NUCLEOTIDE SEQUENCE [LARGE SCALE GENOMIC DNA]</scope>
</reference>
<dbReference type="Proteomes" id="UP000228987">
    <property type="component" value="Unassembled WGS sequence"/>
</dbReference>
<feature type="domain" description="SnoaL-like" evidence="1">
    <location>
        <begin position="51"/>
        <end position="183"/>
    </location>
</feature>
<gene>
    <name evidence="2" type="ORF">COA71_13125</name>
</gene>
<dbReference type="Gene3D" id="3.10.450.50">
    <property type="match status" value="1"/>
</dbReference>